<dbReference type="KEGG" id="sap:Sulac_1999"/>
<dbReference type="Proteomes" id="UP000005439">
    <property type="component" value="Chromosome"/>
</dbReference>
<gene>
    <name evidence="3" type="ordered locus">Sulac_1999</name>
</gene>
<reference evidence="4" key="1">
    <citation type="submission" date="2011-12" db="EMBL/GenBank/DDBJ databases">
        <title>The complete genome of chromosome of Sulfobacillus acidophilus DSM 10332.</title>
        <authorList>
            <person name="Lucas S."/>
            <person name="Han J."/>
            <person name="Lapidus A."/>
            <person name="Bruce D."/>
            <person name="Goodwin L."/>
            <person name="Pitluck S."/>
            <person name="Peters L."/>
            <person name="Kyrpides N."/>
            <person name="Mavromatis K."/>
            <person name="Ivanova N."/>
            <person name="Mikhailova N."/>
            <person name="Chertkov O."/>
            <person name="Saunders E."/>
            <person name="Detter J.C."/>
            <person name="Tapia R."/>
            <person name="Han C."/>
            <person name="Land M."/>
            <person name="Hauser L."/>
            <person name="Markowitz V."/>
            <person name="Cheng J.-F."/>
            <person name="Hugenholtz P."/>
            <person name="Woyke T."/>
            <person name="Wu D."/>
            <person name="Pukall R."/>
            <person name="Gehrich-Schroeter G."/>
            <person name="Schneider S."/>
            <person name="Klenk H.-P."/>
            <person name="Eisen J.A."/>
        </authorList>
    </citation>
    <scope>NUCLEOTIDE SEQUENCE [LARGE SCALE GENOMIC DNA]</scope>
    <source>
        <strain evidence="4">ATCC 700253 / DSM 10332 / NAL</strain>
    </source>
</reference>
<evidence type="ECO:0000259" key="2">
    <source>
        <dbReference type="Pfam" id="PF02517"/>
    </source>
</evidence>
<dbReference type="InterPro" id="IPR003675">
    <property type="entry name" value="Rce1/LyrA-like_dom"/>
</dbReference>
<keyword evidence="4" id="KW-1185">Reference proteome</keyword>
<dbReference type="PATRIC" id="fig|679936.5.peg.2062"/>
<feature type="transmembrane region" description="Helical" evidence="1">
    <location>
        <begin position="160"/>
        <end position="181"/>
    </location>
</feature>
<dbReference type="GO" id="GO:0080120">
    <property type="term" value="P:CAAX-box protein maturation"/>
    <property type="evidence" value="ECO:0007669"/>
    <property type="project" value="UniProtKB-ARBA"/>
</dbReference>
<feature type="transmembrane region" description="Helical" evidence="1">
    <location>
        <begin position="125"/>
        <end position="148"/>
    </location>
</feature>
<feature type="domain" description="CAAX prenyl protease 2/Lysostaphin resistance protein A-like" evidence="2">
    <location>
        <begin position="124"/>
        <end position="215"/>
    </location>
</feature>
<name>G8TS77_SULAD</name>
<keyword evidence="1" id="KW-0472">Membrane</keyword>
<keyword evidence="1" id="KW-0812">Transmembrane</keyword>
<feature type="transmembrane region" description="Helical" evidence="1">
    <location>
        <begin position="193"/>
        <end position="218"/>
    </location>
</feature>
<organism evidence="3 4">
    <name type="scientific">Sulfobacillus acidophilus (strain ATCC 700253 / DSM 10332 / NAL)</name>
    <dbReference type="NCBI Taxonomy" id="679936"/>
    <lineage>
        <taxon>Bacteria</taxon>
        <taxon>Bacillati</taxon>
        <taxon>Bacillota</taxon>
        <taxon>Clostridia</taxon>
        <taxon>Eubacteriales</taxon>
        <taxon>Clostridiales Family XVII. Incertae Sedis</taxon>
        <taxon>Sulfobacillus</taxon>
    </lineage>
</organism>
<keyword evidence="1" id="KW-1133">Transmembrane helix</keyword>
<protein>
    <submittedName>
        <fullName evidence="3">Abortive infection protein</fullName>
    </submittedName>
</protein>
<dbReference type="EMBL" id="CP003179">
    <property type="protein sequence ID" value="AEW05489.1"/>
    <property type="molecule type" value="Genomic_DNA"/>
</dbReference>
<feature type="transmembrane region" description="Helical" evidence="1">
    <location>
        <begin position="86"/>
        <end position="105"/>
    </location>
</feature>
<dbReference type="HOGENOM" id="CLU_1073346_0_0_9"/>
<evidence type="ECO:0000313" key="3">
    <source>
        <dbReference type="EMBL" id="AEW05489.1"/>
    </source>
</evidence>
<accession>G8TS77</accession>
<feature type="transmembrane region" description="Helical" evidence="1">
    <location>
        <begin position="230"/>
        <end position="250"/>
    </location>
</feature>
<proteinExistence type="predicted"/>
<feature type="transmembrane region" description="Helical" evidence="1">
    <location>
        <begin position="54"/>
        <end position="74"/>
    </location>
</feature>
<feature type="transmembrane region" description="Helical" evidence="1">
    <location>
        <begin position="27"/>
        <end position="48"/>
    </location>
</feature>
<dbReference type="AlphaFoldDB" id="G8TS77"/>
<dbReference type="GO" id="GO:0004175">
    <property type="term" value="F:endopeptidase activity"/>
    <property type="evidence" value="ECO:0007669"/>
    <property type="project" value="UniProtKB-ARBA"/>
</dbReference>
<evidence type="ECO:0000313" key="4">
    <source>
        <dbReference type="Proteomes" id="UP000005439"/>
    </source>
</evidence>
<dbReference type="Pfam" id="PF02517">
    <property type="entry name" value="Rce1-like"/>
    <property type="match status" value="1"/>
</dbReference>
<evidence type="ECO:0000256" key="1">
    <source>
        <dbReference type="SAM" id="Phobius"/>
    </source>
</evidence>
<dbReference type="STRING" id="679936.Sulac_1999"/>
<reference evidence="3 4" key="2">
    <citation type="journal article" date="2012" name="Stand. Genomic Sci.">
        <title>Complete genome sequence of the moderately thermophilic mineral-sulfide-oxidizing firmicute Sulfobacillus acidophilus type strain (NAL(T)).</title>
        <authorList>
            <person name="Anderson I."/>
            <person name="Chertkov O."/>
            <person name="Chen A."/>
            <person name="Saunders E."/>
            <person name="Lapidus A."/>
            <person name="Nolan M."/>
            <person name="Lucas S."/>
            <person name="Hammon N."/>
            <person name="Deshpande S."/>
            <person name="Cheng J.F."/>
            <person name="Han C."/>
            <person name="Tapia R."/>
            <person name="Goodwin L.A."/>
            <person name="Pitluck S."/>
            <person name="Liolios K."/>
            <person name="Pagani I."/>
            <person name="Ivanova N."/>
            <person name="Mikhailova N."/>
            <person name="Pati A."/>
            <person name="Palaniappan K."/>
            <person name="Land M."/>
            <person name="Pan C."/>
            <person name="Rohde M."/>
            <person name="Pukall R."/>
            <person name="Goker M."/>
            <person name="Detter J.C."/>
            <person name="Woyke T."/>
            <person name="Bristow J."/>
            <person name="Eisen J.A."/>
            <person name="Markowitz V."/>
            <person name="Hugenholtz P."/>
            <person name="Kyrpides N.C."/>
            <person name="Klenk H.P."/>
            <person name="Mavromatis K."/>
        </authorList>
    </citation>
    <scope>NUCLEOTIDE SEQUENCE [LARGE SCALE GENOMIC DNA]</scope>
    <source>
        <strain evidence="4">ATCC 700253 / DSM 10332 / NAL</strain>
    </source>
</reference>
<sequence>MADKISRLGILSQPAPLFWQVNQVVPAWRMALGTLLAATAVVGLGRLAHTAWAGYGYGGLIFLVITWPLGGWLWRNTRLTSATWGQTLLLVAASLAMGSAATHMLGFNPQADGLSRLTPTAARQLLWQFPLVLPVENLVLLGGLIAVWQWVRPRGSGERLLVALVAALLFGLWHVPSWGGWTMLVIGLTVWPWTIYLFVTGDMLAPILAHVLLDVLAVLQKAWPVGANQLLWPGVILALLVFGLLFSLWFDWHRARLRL</sequence>